<dbReference type="GO" id="GO:0036218">
    <property type="term" value="F:dTTP diphosphatase activity"/>
    <property type="evidence" value="ECO:0007669"/>
    <property type="project" value="RHEA"/>
</dbReference>
<comment type="catalytic activity">
    <reaction evidence="4">
        <text>dTTP + H2O = dTMP + diphosphate + H(+)</text>
        <dbReference type="Rhea" id="RHEA:28534"/>
        <dbReference type="ChEBI" id="CHEBI:15377"/>
        <dbReference type="ChEBI" id="CHEBI:15378"/>
        <dbReference type="ChEBI" id="CHEBI:33019"/>
        <dbReference type="ChEBI" id="CHEBI:37568"/>
        <dbReference type="ChEBI" id="CHEBI:63528"/>
        <dbReference type="EC" id="3.6.1.9"/>
    </reaction>
</comment>
<gene>
    <name evidence="5" type="primary">yhdE</name>
    <name evidence="5" type="ORF">NCTC11297_00492</name>
</gene>
<keyword evidence="6" id="KW-1185">Reference proteome</keyword>
<dbReference type="Gene3D" id="3.90.950.10">
    <property type="match status" value="1"/>
</dbReference>
<organism evidence="5 6">
    <name type="scientific">Avibacterium avium</name>
    <name type="common">Pasteurella avium</name>
    <dbReference type="NCBI Taxonomy" id="751"/>
    <lineage>
        <taxon>Bacteria</taxon>
        <taxon>Pseudomonadati</taxon>
        <taxon>Pseudomonadota</taxon>
        <taxon>Gammaproteobacteria</taxon>
        <taxon>Pasteurellales</taxon>
        <taxon>Pasteurellaceae</taxon>
        <taxon>Avibacterium</taxon>
    </lineage>
</organism>
<keyword evidence="4" id="KW-0963">Cytoplasm</keyword>
<dbReference type="GO" id="GO:0005737">
    <property type="term" value="C:cytoplasm"/>
    <property type="evidence" value="ECO:0007669"/>
    <property type="project" value="UniProtKB-SubCell"/>
</dbReference>
<proteinExistence type="inferred from homology"/>
<keyword evidence="3 4" id="KW-0546">Nucleotide metabolism</keyword>
<dbReference type="CDD" id="cd00555">
    <property type="entry name" value="Maf"/>
    <property type="match status" value="1"/>
</dbReference>
<name>A0A379AP59_AVIAV</name>
<evidence type="ECO:0000256" key="3">
    <source>
        <dbReference type="ARBA" id="ARBA00023080"/>
    </source>
</evidence>
<accession>A0A379AP59</accession>
<dbReference type="GeneID" id="300132712"/>
<comment type="subcellular location">
    <subcellularLocation>
        <location evidence="4">Cytoplasm</location>
    </subcellularLocation>
</comment>
<dbReference type="SUPFAM" id="SSF52972">
    <property type="entry name" value="ITPase-like"/>
    <property type="match status" value="1"/>
</dbReference>
<dbReference type="InterPro" id="IPR003697">
    <property type="entry name" value="Maf-like"/>
</dbReference>
<dbReference type="EMBL" id="UGSP01000001">
    <property type="protein sequence ID" value="SUB23487.1"/>
    <property type="molecule type" value="Genomic_DNA"/>
</dbReference>
<evidence type="ECO:0000313" key="5">
    <source>
        <dbReference type="EMBL" id="SUB23487.1"/>
    </source>
</evidence>
<comment type="catalytic activity">
    <reaction evidence="4">
        <text>UTP + H2O = UMP + diphosphate + H(+)</text>
        <dbReference type="Rhea" id="RHEA:29395"/>
        <dbReference type="ChEBI" id="CHEBI:15377"/>
        <dbReference type="ChEBI" id="CHEBI:15378"/>
        <dbReference type="ChEBI" id="CHEBI:33019"/>
        <dbReference type="ChEBI" id="CHEBI:46398"/>
        <dbReference type="ChEBI" id="CHEBI:57865"/>
        <dbReference type="EC" id="3.6.1.9"/>
    </reaction>
</comment>
<dbReference type="PANTHER" id="PTHR43213:SF5">
    <property type="entry name" value="BIFUNCTIONAL DTTP_UTP PYROPHOSPHATASE_METHYLTRANSFERASE PROTEIN-RELATED"/>
    <property type="match status" value="1"/>
</dbReference>
<feature type="site" description="Important for substrate specificity" evidence="4">
    <location>
        <position position="162"/>
    </location>
</feature>
<evidence type="ECO:0000256" key="4">
    <source>
        <dbReference type="HAMAP-Rule" id="MF_00528"/>
    </source>
</evidence>
<dbReference type="NCBIfam" id="TIGR00172">
    <property type="entry name" value="maf"/>
    <property type="match status" value="1"/>
</dbReference>
<comment type="caution">
    <text evidence="4">Lacks conserved residue(s) required for the propagation of feature annotation.</text>
</comment>
<dbReference type="AlphaFoldDB" id="A0A379AP59"/>
<feature type="active site" description="Proton acceptor" evidence="4">
    <location>
        <position position="79"/>
    </location>
</feature>
<dbReference type="GO" id="GO:0036221">
    <property type="term" value="F:UTP diphosphatase activity"/>
    <property type="evidence" value="ECO:0007669"/>
    <property type="project" value="RHEA"/>
</dbReference>
<dbReference type="GO" id="GO:0009117">
    <property type="term" value="P:nucleotide metabolic process"/>
    <property type="evidence" value="ECO:0007669"/>
    <property type="project" value="UniProtKB-KW"/>
</dbReference>
<sequence length="207" mass="22754">MTTQPQLYLASQSPRRLQLLQQLGLKVEIFNADIDETPKADEQPADYVRRMAQEKNHAARQQLEKMANFAPHLPILSADTSVVCDGQILGKPQNHDQAAQMLHLLSGRTHQVLTAVCVSLPDQKHSLVQTSQVTFKPLTEQEISAYIRTGEPMDKAGAYGIQGVGGIFISHIEGSFSGVMGLPVFETAELLRQVGVDLFSSSEQCNE</sequence>
<feature type="site" description="Important for substrate specificity" evidence="4">
    <location>
        <position position="15"/>
    </location>
</feature>
<evidence type="ECO:0000256" key="1">
    <source>
        <dbReference type="ARBA" id="ARBA00001968"/>
    </source>
</evidence>
<dbReference type="InterPro" id="IPR029001">
    <property type="entry name" value="ITPase-like_fam"/>
</dbReference>
<evidence type="ECO:0000256" key="2">
    <source>
        <dbReference type="ARBA" id="ARBA00022801"/>
    </source>
</evidence>
<dbReference type="HAMAP" id="MF_00528">
    <property type="entry name" value="Maf"/>
    <property type="match status" value="1"/>
</dbReference>
<comment type="function">
    <text evidence="4">Nucleoside triphosphate pyrophosphatase that hydrolyzes dTTP and UTP. May have a dual role in cell division arrest and in preventing the incorporation of modified nucleotides into cellular nucleic acids.</text>
</comment>
<dbReference type="PIRSF" id="PIRSF006305">
    <property type="entry name" value="Maf"/>
    <property type="match status" value="1"/>
</dbReference>
<feature type="site" description="Important for substrate specificity" evidence="4">
    <location>
        <position position="80"/>
    </location>
</feature>
<dbReference type="PANTHER" id="PTHR43213">
    <property type="entry name" value="BIFUNCTIONAL DTTP/UTP PYROPHOSPHATASE/METHYLTRANSFERASE PROTEIN-RELATED"/>
    <property type="match status" value="1"/>
</dbReference>
<evidence type="ECO:0000313" key="6">
    <source>
        <dbReference type="Proteomes" id="UP000255098"/>
    </source>
</evidence>
<comment type="similarity">
    <text evidence="4">Belongs to the Maf family. YhdE subfamily.</text>
</comment>
<comment type="cofactor">
    <cofactor evidence="1 4">
        <name>a divalent metal cation</name>
        <dbReference type="ChEBI" id="CHEBI:60240"/>
    </cofactor>
</comment>
<dbReference type="Proteomes" id="UP000255098">
    <property type="component" value="Unassembled WGS sequence"/>
</dbReference>
<dbReference type="Pfam" id="PF02545">
    <property type="entry name" value="Maf"/>
    <property type="match status" value="1"/>
</dbReference>
<keyword evidence="2 4" id="KW-0378">Hydrolase</keyword>
<protein>
    <recommendedName>
        <fullName evidence="4">dTTP/UTP pyrophosphatase</fullName>
        <shortName evidence="4">dTTPase/UTPase</shortName>
        <ecNumber evidence="4">3.6.1.9</ecNumber>
    </recommendedName>
    <alternativeName>
        <fullName evidence="4">Nucleoside triphosphate pyrophosphatase</fullName>
    </alternativeName>
    <alternativeName>
        <fullName evidence="4">Nucleotide pyrophosphatase</fullName>
        <shortName evidence="4">Nucleotide PPase</shortName>
    </alternativeName>
</protein>
<reference evidence="5 6" key="1">
    <citation type="submission" date="2018-06" db="EMBL/GenBank/DDBJ databases">
        <authorList>
            <consortium name="Pathogen Informatics"/>
            <person name="Doyle S."/>
        </authorList>
    </citation>
    <scope>NUCLEOTIDE SEQUENCE [LARGE SCALE GENOMIC DNA]</scope>
    <source>
        <strain evidence="6">NCTC 11297</strain>
    </source>
</reference>
<dbReference type="EC" id="3.6.1.9" evidence="4"/>
<dbReference type="RefSeq" id="WP_115248864.1">
    <property type="nucleotide sequence ID" value="NZ_UGSP01000001.1"/>
</dbReference>